<keyword evidence="1" id="KW-0812">Transmembrane</keyword>
<evidence type="ECO:0000256" key="1">
    <source>
        <dbReference type="SAM" id="Phobius"/>
    </source>
</evidence>
<protein>
    <recommendedName>
        <fullName evidence="4">Fimbrial assembly protein</fullName>
    </recommendedName>
</protein>
<dbReference type="EMBL" id="PCWA01000097">
    <property type="protein sequence ID" value="PIQ88511.1"/>
    <property type="molecule type" value="Genomic_DNA"/>
</dbReference>
<evidence type="ECO:0000313" key="3">
    <source>
        <dbReference type="Proteomes" id="UP000229641"/>
    </source>
</evidence>
<reference evidence="2 3" key="1">
    <citation type="submission" date="2017-09" db="EMBL/GenBank/DDBJ databases">
        <title>Depth-based differentiation of microbial function through sediment-hosted aquifers and enrichment of novel symbionts in the deep terrestrial subsurface.</title>
        <authorList>
            <person name="Probst A.J."/>
            <person name="Ladd B."/>
            <person name="Jarett J.K."/>
            <person name="Geller-Mcgrath D.E."/>
            <person name="Sieber C.M."/>
            <person name="Emerson J.B."/>
            <person name="Anantharaman K."/>
            <person name="Thomas B.C."/>
            <person name="Malmstrom R."/>
            <person name="Stieglmeier M."/>
            <person name="Klingl A."/>
            <person name="Woyke T."/>
            <person name="Ryan C.M."/>
            <person name="Banfield J.F."/>
        </authorList>
    </citation>
    <scope>NUCLEOTIDE SEQUENCE [LARGE SCALE GENOMIC DNA]</scope>
    <source>
        <strain evidence="2">CG11_big_fil_rev_8_21_14_0_20_42_13</strain>
    </source>
</reference>
<feature type="transmembrane region" description="Helical" evidence="1">
    <location>
        <begin position="23"/>
        <end position="45"/>
    </location>
</feature>
<name>A0A2H0LVV0_9BACT</name>
<evidence type="ECO:0008006" key="4">
    <source>
        <dbReference type="Google" id="ProtNLM"/>
    </source>
</evidence>
<evidence type="ECO:0000313" key="2">
    <source>
        <dbReference type="EMBL" id="PIQ88511.1"/>
    </source>
</evidence>
<comment type="caution">
    <text evidence="2">The sequence shown here is derived from an EMBL/GenBank/DDBJ whole genome shotgun (WGS) entry which is preliminary data.</text>
</comment>
<gene>
    <name evidence="2" type="ORF">COV72_07735</name>
</gene>
<proteinExistence type="predicted"/>
<accession>A0A2H0LVV0</accession>
<keyword evidence="1" id="KW-1133">Transmembrane helix</keyword>
<dbReference type="AlphaFoldDB" id="A0A2H0LVV0"/>
<sequence>MENINLLPADLAPPGFSPEAVSVIRRAALVLGLILFVLLFIGIILRFEVNRKNKILSDIMGKIKESDLLAENIEDLRARAGILQDELNNIKGYLYGGLVWSRKLRELSLVMPDEVWLGQLSFKMVFDDRAGAGGQFLNLKGALVPLKGESPIDTLSAFVNKLKQDTGFFEDFSELLITDIRMSEKNKVDTMNFEIRLTIKNKKLTGV</sequence>
<keyword evidence="1" id="KW-0472">Membrane</keyword>
<organism evidence="2 3">
    <name type="scientific">Candidatus Ghiorseimicrobium undicola</name>
    <dbReference type="NCBI Taxonomy" id="1974746"/>
    <lineage>
        <taxon>Bacteria</taxon>
        <taxon>Pseudomonadati</taxon>
        <taxon>Candidatus Omnitrophota</taxon>
        <taxon>Candidatus Ghiorseimicrobium</taxon>
    </lineage>
</organism>
<dbReference type="Proteomes" id="UP000229641">
    <property type="component" value="Unassembled WGS sequence"/>
</dbReference>